<dbReference type="SUPFAM" id="SSF47384">
    <property type="entry name" value="Homodimeric domain of signal transducing histidine kinase"/>
    <property type="match status" value="1"/>
</dbReference>
<dbReference type="Pfam" id="PF07494">
    <property type="entry name" value="Reg_prop"/>
    <property type="match status" value="10"/>
</dbReference>
<keyword evidence="3 5" id="KW-0597">Phosphoprotein</keyword>
<dbReference type="InterPro" id="IPR036890">
    <property type="entry name" value="HATPase_C_sf"/>
</dbReference>
<evidence type="ECO:0000313" key="11">
    <source>
        <dbReference type="EMBL" id="MCQ6956364.1"/>
    </source>
</evidence>
<dbReference type="SUPFAM" id="SSF55874">
    <property type="entry name" value="ATPase domain of HSP90 chaperone/DNA topoisomerase II/histidine kinase"/>
    <property type="match status" value="1"/>
</dbReference>
<dbReference type="SMART" id="SM00448">
    <property type="entry name" value="REC"/>
    <property type="match status" value="2"/>
</dbReference>
<dbReference type="SUPFAM" id="SSF52172">
    <property type="entry name" value="CheY-like"/>
    <property type="match status" value="2"/>
</dbReference>
<feature type="domain" description="Histidine kinase" evidence="9">
    <location>
        <begin position="897"/>
        <end position="1118"/>
    </location>
</feature>
<evidence type="ECO:0000256" key="7">
    <source>
        <dbReference type="SAM" id="Phobius"/>
    </source>
</evidence>
<dbReference type="Gene3D" id="2.60.40.10">
    <property type="entry name" value="Immunoglobulins"/>
    <property type="match status" value="1"/>
</dbReference>
<comment type="catalytic activity">
    <reaction evidence="1">
        <text>ATP + protein L-histidine = ADP + protein N-phospho-L-histidine.</text>
        <dbReference type="EC" id="2.7.13.3"/>
    </reaction>
</comment>
<dbReference type="Pfam" id="PF00072">
    <property type="entry name" value="Response_reg"/>
    <property type="match status" value="2"/>
</dbReference>
<dbReference type="EC" id="2.7.13.3" evidence="2"/>
<dbReference type="SMART" id="SM00388">
    <property type="entry name" value="HisKA"/>
    <property type="match status" value="1"/>
</dbReference>
<dbReference type="InterPro" id="IPR001789">
    <property type="entry name" value="Sig_transdc_resp-reg_receiver"/>
</dbReference>
<evidence type="ECO:0000256" key="1">
    <source>
        <dbReference type="ARBA" id="ARBA00000085"/>
    </source>
</evidence>
<evidence type="ECO:0000256" key="6">
    <source>
        <dbReference type="SAM" id="Coils"/>
    </source>
</evidence>
<gene>
    <name evidence="11" type="ORF">NPE20_00260</name>
</gene>
<evidence type="ECO:0000256" key="3">
    <source>
        <dbReference type="ARBA" id="ARBA00022553"/>
    </source>
</evidence>
<dbReference type="CDD" id="cd00082">
    <property type="entry name" value="HisKA"/>
    <property type="match status" value="1"/>
</dbReference>
<evidence type="ECO:0000259" key="9">
    <source>
        <dbReference type="PROSITE" id="PS50109"/>
    </source>
</evidence>
<dbReference type="Pfam" id="PF07495">
    <property type="entry name" value="Y_Y_Y"/>
    <property type="match status" value="1"/>
</dbReference>
<organism evidence="11 12">
    <name type="scientific">Mucilaginibacter aquariorum</name>
    <dbReference type="NCBI Taxonomy" id="2967225"/>
    <lineage>
        <taxon>Bacteria</taxon>
        <taxon>Pseudomonadati</taxon>
        <taxon>Bacteroidota</taxon>
        <taxon>Sphingobacteriia</taxon>
        <taxon>Sphingobacteriales</taxon>
        <taxon>Sphingobacteriaceae</taxon>
        <taxon>Mucilaginibacter</taxon>
    </lineage>
</organism>
<dbReference type="InterPro" id="IPR011006">
    <property type="entry name" value="CheY-like_superfamily"/>
</dbReference>
<dbReference type="Gene3D" id="3.30.565.10">
    <property type="entry name" value="Histidine kinase-like ATPase, C-terminal domain"/>
    <property type="match status" value="1"/>
</dbReference>
<dbReference type="InterPro" id="IPR013783">
    <property type="entry name" value="Ig-like_fold"/>
</dbReference>
<feature type="coiled-coil region" evidence="6">
    <location>
        <begin position="825"/>
        <end position="892"/>
    </location>
</feature>
<dbReference type="InterPro" id="IPR011123">
    <property type="entry name" value="Y_Y_Y"/>
</dbReference>
<dbReference type="InterPro" id="IPR003661">
    <property type="entry name" value="HisK_dim/P_dom"/>
</dbReference>
<keyword evidence="8" id="KW-0732">Signal</keyword>
<dbReference type="Gene3D" id="1.10.287.130">
    <property type="match status" value="1"/>
</dbReference>
<dbReference type="PANTHER" id="PTHR45339:SF1">
    <property type="entry name" value="HYBRID SIGNAL TRANSDUCTION HISTIDINE KINASE J"/>
    <property type="match status" value="1"/>
</dbReference>
<protein>
    <recommendedName>
        <fullName evidence="2">histidine kinase</fullName>
        <ecNumber evidence="2">2.7.13.3</ecNumber>
    </recommendedName>
</protein>
<dbReference type="CDD" id="cd00146">
    <property type="entry name" value="PKD"/>
    <property type="match status" value="1"/>
</dbReference>
<dbReference type="InterPro" id="IPR005467">
    <property type="entry name" value="His_kinase_dom"/>
</dbReference>
<feature type="domain" description="Response regulatory" evidence="10">
    <location>
        <begin position="1138"/>
        <end position="1251"/>
    </location>
</feature>
<keyword evidence="7" id="KW-1133">Transmembrane helix</keyword>
<dbReference type="InterPro" id="IPR036097">
    <property type="entry name" value="HisK_dim/P_sf"/>
</dbReference>
<dbReference type="CDD" id="cd16922">
    <property type="entry name" value="HATPase_EvgS-ArcB-TorS-like"/>
    <property type="match status" value="1"/>
</dbReference>
<evidence type="ECO:0000256" key="4">
    <source>
        <dbReference type="ARBA" id="ARBA00023012"/>
    </source>
</evidence>
<evidence type="ECO:0000259" key="10">
    <source>
        <dbReference type="PROSITE" id="PS50110"/>
    </source>
</evidence>
<dbReference type="InterPro" id="IPR011110">
    <property type="entry name" value="Reg_prop"/>
</dbReference>
<dbReference type="EMBL" id="JANHOH010000001">
    <property type="protein sequence ID" value="MCQ6956364.1"/>
    <property type="molecule type" value="Genomic_DNA"/>
</dbReference>
<accession>A0ABT1SVK0</accession>
<dbReference type="InterPro" id="IPR015943">
    <property type="entry name" value="WD40/YVTN_repeat-like_dom_sf"/>
</dbReference>
<name>A0ABT1SVK0_9SPHI</name>
<dbReference type="Pfam" id="PF02518">
    <property type="entry name" value="HATPase_c"/>
    <property type="match status" value="1"/>
</dbReference>
<evidence type="ECO:0000256" key="2">
    <source>
        <dbReference type="ARBA" id="ARBA00012438"/>
    </source>
</evidence>
<evidence type="ECO:0000313" key="12">
    <source>
        <dbReference type="Proteomes" id="UP001204376"/>
    </source>
</evidence>
<feature type="signal peptide" evidence="8">
    <location>
        <begin position="1"/>
        <end position="23"/>
    </location>
</feature>
<keyword evidence="6" id="KW-0175">Coiled coil</keyword>
<dbReference type="SMART" id="SM00387">
    <property type="entry name" value="HATPase_c"/>
    <property type="match status" value="1"/>
</dbReference>
<dbReference type="Pfam" id="PF00512">
    <property type="entry name" value="HisKA"/>
    <property type="match status" value="1"/>
</dbReference>
<dbReference type="PANTHER" id="PTHR45339">
    <property type="entry name" value="HYBRID SIGNAL TRANSDUCTION HISTIDINE KINASE J"/>
    <property type="match status" value="1"/>
</dbReference>
<dbReference type="Gene3D" id="3.40.50.2300">
    <property type="match status" value="2"/>
</dbReference>
<feature type="domain" description="Response regulatory" evidence="10">
    <location>
        <begin position="1279"/>
        <end position="1394"/>
    </location>
</feature>
<comment type="caution">
    <text evidence="11">The sequence shown here is derived from an EMBL/GenBank/DDBJ whole genome shotgun (WGS) entry which is preliminary data.</text>
</comment>
<dbReference type="Gene3D" id="2.130.10.10">
    <property type="entry name" value="YVTN repeat-like/Quinoprotein amine dehydrogenase"/>
    <property type="match status" value="3"/>
</dbReference>
<proteinExistence type="predicted"/>
<dbReference type="RefSeq" id="WP_256536581.1">
    <property type="nucleotide sequence ID" value="NZ_JANHOH010000001.1"/>
</dbReference>
<dbReference type="CDD" id="cd06503">
    <property type="entry name" value="ATP-synt_Fo_b"/>
    <property type="match status" value="1"/>
</dbReference>
<feature type="transmembrane region" description="Helical" evidence="7">
    <location>
        <begin position="792"/>
        <end position="812"/>
    </location>
</feature>
<dbReference type="CDD" id="cd17546">
    <property type="entry name" value="REC_hyHK_CKI1_RcsC-like"/>
    <property type="match status" value="2"/>
</dbReference>
<keyword evidence="7" id="KW-0472">Membrane</keyword>
<evidence type="ECO:0000256" key="5">
    <source>
        <dbReference type="PROSITE-ProRule" id="PRU00169"/>
    </source>
</evidence>
<feature type="chain" id="PRO_5045720611" description="histidine kinase" evidence="8">
    <location>
        <begin position="24"/>
        <end position="1402"/>
    </location>
</feature>
<dbReference type="PROSITE" id="PS50109">
    <property type="entry name" value="HIS_KIN"/>
    <property type="match status" value="1"/>
</dbReference>
<evidence type="ECO:0000256" key="8">
    <source>
        <dbReference type="SAM" id="SignalP"/>
    </source>
</evidence>
<reference evidence="11 12" key="1">
    <citation type="submission" date="2022-07" db="EMBL/GenBank/DDBJ databases">
        <title>Mucilaginibacter sp. JC4.</title>
        <authorList>
            <person name="Le V."/>
            <person name="Ko S.-R."/>
            <person name="Ahn C.-Y."/>
            <person name="Oh H.-M."/>
        </authorList>
    </citation>
    <scope>NUCLEOTIDE SEQUENCE [LARGE SCALE GENOMIC DNA]</scope>
    <source>
        <strain evidence="11 12">JC4</strain>
    </source>
</reference>
<dbReference type="InterPro" id="IPR004358">
    <property type="entry name" value="Sig_transdc_His_kin-like_C"/>
</dbReference>
<sequence length="1402" mass="155652">MSALWKFLLVTLLFPLFCSSVFGQETTLTLRQPNSANVISQNSIQCILKDSYGFMWFGTQDGLNRYDGYRYLVYKHLARDPGSLPANNVQAICEDSQGNVWVGTRLGGLSRYDRRSERFTTFKHDPKVKTSLVSNIITCLFADAAGNLWVGTEEGLDLIKKGSAVFEHFTHSPGQANSLSSPAVHAVYEDKYHQLWVGTAEGLSRFDAGKRQFTRFLSDNRINTLTGDEQGNLWIGTAKGLKSYNHDGSFKSYTNETGPAPDNGNSPVYALAPDGHGVLWVGTNTTLQLFDIKRRVFIPVNSKESRNLPNDGIYSLFDDRKGGLWIGTSSVGVLQYNKNYNIFPSYNAKEEGLPSARNIIRGITADKKGNLYLATDAGLEVVEQQTGRIRNYVHQPGVAGSIATNSTATVLMDRANTSVWIGTYSEGLERFDIKTRTFHHYPVGETAGRISARAVYALLEGRDGRIWIGTDKGGVNVLDPATGNILRIKNNVKDPGSLGDNSIEALYEDRQGNVWMGGYTNGVSVFHPSTGLFTRITTANSALTSDVISFFHEDAKGRMWIGTMEGGLNVIDKKTKAISAYTEENGLVNNTVNYIAEDHQGYLWISTLRGITRFDPEKKTFRNFTRSNGIRNMEFNFGSGAILPGGRIAFGGINGYNLVDPATLRGNDTPPVVRFTGFSLFNRPLQSRVGDHRNDPGISAAGEIRLKHGQSVFALEFAALDYTAPDENTYAYKLEGFDPDWRYVGTRRTATYTNLDPGTYTFLVKAANNDGVWSRHPAAIRVVIVPPFWMTWWFRLLMLLLLAGIITVAYRFRIRFLKGQRAMLAKQVEERTKQIQEQAADLQALNEELQVQTEEYQAQSEELQVQSEELIRQREQAEVARAEADKANLAKSTFLATMSHEIRTPMNGVLGMASLLSETELDAEQREYTDAIMNSGDSLLTVINDILDFSKIESGHLELDKRDFELRKCVEDVFDLFTPKAAESHIDLIYHIDDQLPSHLYADGARLRQVLINLVGNAVKFTHQGEVFLGVRLVSANGEDLQLSFEVKDTGIGISSEQTPNLFKAFNQIDSSITRRYGGSGLGLVISERLIRLMGGRIVVSSEPGKGSTFAFSISCRKGKDVVTPTLSALASDCVGKKVLVIDDNKTNLRILKIQLEKWLMNVTAVSSAKEALAFITGNRNTDLIVTDMQMPDMDGISLCQRIRSMEIGCPIVLLSSHGHESRKMHPGLFSAVLTKPAKQQQLLNVLRAAMAGGEEMLAGSGKKQSVLAETFARDYPFRMLIAEDNLMNQKLIIRILNKLGYQPDLASDGREVMDMVADTNYDLILMDVQMPHIDGLEATRLIRKLYGARPLIVAMTANALTEDKDNCIRAGMDAYLSKPLHLELLTACLAELYQKNRLPDL</sequence>
<dbReference type="InterPro" id="IPR003594">
    <property type="entry name" value="HATPase_dom"/>
</dbReference>
<keyword evidence="4" id="KW-0902">Two-component regulatory system</keyword>
<keyword evidence="12" id="KW-1185">Reference proteome</keyword>
<dbReference type="Proteomes" id="UP001204376">
    <property type="component" value="Unassembled WGS sequence"/>
</dbReference>
<dbReference type="SUPFAM" id="SSF63829">
    <property type="entry name" value="Calcium-dependent phosphotriesterase"/>
    <property type="match status" value="2"/>
</dbReference>
<dbReference type="PROSITE" id="PS50110">
    <property type="entry name" value="RESPONSE_REGULATORY"/>
    <property type="match status" value="2"/>
</dbReference>
<dbReference type="PRINTS" id="PR00344">
    <property type="entry name" value="BCTRLSENSOR"/>
</dbReference>
<keyword evidence="7" id="KW-0812">Transmembrane</keyword>
<feature type="modified residue" description="4-aspartylphosphate" evidence="5">
    <location>
        <position position="1328"/>
    </location>
</feature>
<feature type="modified residue" description="4-aspartylphosphate" evidence="5">
    <location>
        <position position="1188"/>
    </location>
</feature>